<dbReference type="Proteomes" id="UP000046395">
    <property type="component" value="Unassembled WGS sequence"/>
</dbReference>
<accession>A0A5S6PZW4</accession>
<proteinExistence type="predicted"/>
<evidence type="ECO:0000313" key="3">
    <source>
        <dbReference type="WBParaSite" id="TMUE_0000000272.1"/>
    </source>
</evidence>
<reference evidence="2" key="1">
    <citation type="submission" date="2014-03" db="EMBL/GenBank/DDBJ databases">
        <title>The whipworm genome and dual-species transcriptomics of an intimate host-pathogen interaction.</title>
        <authorList>
            <person name="Foth B.J."/>
            <person name="Tsai I.J."/>
            <person name="Reid A.J."/>
            <person name="Bancroft A.J."/>
            <person name="Nichol S."/>
            <person name="Tracey A."/>
            <person name="Holroyd N."/>
            <person name="Cotton J.A."/>
            <person name="Stanley E.J."/>
            <person name="Zarowiecki M."/>
            <person name="Liu J.Z."/>
            <person name="Huckvale T."/>
            <person name="Cooper P.J."/>
            <person name="Grencis R.K."/>
            <person name="Berriman M."/>
        </authorList>
    </citation>
    <scope>NUCLEOTIDE SEQUENCE [LARGE SCALE GENOMIC DNA]</scope>
    <source>
        <strain evidence="2">Edinburgh</strain>
    </source>
</reference>
<keyword evidence="1" id="KW-0472">Membrane</keyword>
<dbReference type="AlphaFoldDB" id="A0A5S6PZW4"/>
<feature type="transmembrane region" description="Helical" evidence="1">
    <location>
        <begin position="9"/>
        <end position="28"/>
    </location>
</feature>
<evidence type="ECO:0000313" key="2">
    <source>
        <dbReference type="Proteomes" id="UP000046395"/>
    </source>
</evidence>
<keyword evidence="2" id="KW-1185">Reference proteome</keyword>
<protein>
    <submittedName>
        <fullName evidence="3 4">Ubiquinol-cytochrome-c reductase complex assembly factor 3</fullName>
    </submittedName>
</protein>
<sequence>MSATRTRVVTYTVLIGSIVGSIYAWWAMQANPVLVPPNERGDVKIKEGLKSLKRKVCKAFDRQKKEEE</sequence>
<dbReference type="WBParaSite" id="TMUE_2000006514.1">
    <property type="protein sequence ID" value="TMUE_2000006514.1"/>
    <property type="gene ID" value="WBGene00294972"/>
</dbReference>
<reference evidence="3 4" key="2">
    <citation type="submission" date="2019-12" db="UniProtKB">
        <authorList>
            <consortium name="WormBaseParasite"/>
        </authorList>
    </citation>
    <scope>IDENTIFICATION</scope>
</reference>
<evidence type="ECO:0000256" key="1">
    <source>
        <dbReference type="SAM" id="Phobius"/>
    </source>
</evidence>
<organism evidence="2 3">
    <name type="scientific">Trichuris muris</name>
    <name type="common">Mouse whipworm</name>
    <dbReference type="NCBI Taxonomy" id="70415"/>
    <lineage>
        <taxon>Eukaryota</taxon>
        <taxon>Metazoa</taxon>
        <taxon>Ecdysozoa</taxon>
        <taxon>Nematoda</taxon>
        <taxon>Enoplea</taxon>
        <taxon>Dorylaimia</taxon>
        <taxon>Trichinellida</taxon>
        <taxon>Trichuridae</taxon>
        <taxon>Trichuris</taxon>
    </lineage>
</organism>
<evidence type="ECO:0000313" key="4">
    <source>
        <dbReference type="WBParaSite" id="TMUE_2000006514.1"/>
    </source>
</evidence>
<name>A0A5S6PZW4_TRIMR</name>
<keyword evidence="1" id="KW-1133">Transmembrane helix</keyword>
<keyword evidence="1" id="KW-0812">Transmembrane</keyword>
<dbReference type="WBParaSite" id="TMUE_0000000272.1">
    <property type="protein sequence ID" value="TMUE_0000000272.1"/>
    <property type="gene ID" value="WBGene00296213"/>
</dbReference>